<dbReference type="InterPro" id="IPR012893">
    <property type="entry name" value="HipA-like_C"/>
</dbReference>
<keyword evidence="2" id="KW-0808">Transferase</keyword>
<protein>
    <submittedName>
        <fullName evidence="6">Serine/threonine-protein kinase HipA</fullName>
    </submittedName>
</protein>
<dbReference type="Pfam" id="PF13657">
    <property type="entry name" value="Couple_hipA"/>
    <property type="match status" value="1"/>
</dbReference>
<dbReference type="OrthoDB" id="9805913at2"/>
<dbReference type="AlphaFoldDB" id="A0A2M9A5Z9"/>
<evidence type="ECO:0000256" key="1">
    <source>
        <dbReference type="ARBA" id="ARBA00010164"/>
    </source>
</evidence>
<dbReference type="EMBL" id="PGEX01000001">
    <property type="protein sequence ID" value="PJJ41141.1"/>
    <property type="molecule type" value="Genomic_DNA"/>
</dbReference>
<evidence type="ECO:0000256" key="2">
    <source>
        <dbReference type="ARBA" id="ARBA00022679"/>
    </source>
</evidence>
<dbReference type="InterPro" id="IPR052028">
    <property type="entry name" value="HipA_Ser/Thr_kinase"/>
</dbReference>
<gene>
    <name evidence="6" type="ORF">BGX16_1099</name>
</gene>
<dbReference type="PANTHER" id="PTHR37419:SF1">
    <property type="entry name" value="SERINE_THREONINE-PROTEIN KINASE TOXIN HIPA"/>
    <property type="match status" value="1"/>
</dbReference>
<sequence>MKLSVYLGEKLAGYLESTAEKGVVFFYDTAYIKAGQPPISLSLPLSNAEFSQKDCLPFFEGLLPEGDVKKRISDYLHISETSTFKLLKELGGECAGMVSILPEGESNKAKSAYAFSRDNYEPLSEKKLAEYIQNINTRPLLKIKEKLRLSLAGAQEKLPLAYINGKYYLPKNGAPSTHILKPTGSGKLSNLAANEYICTKLAKYSGLPTSKTELKQIGYTEFLLIERYDRISENNQISRIHQEDICQALGILSDRKYQNDGGPSIADIYNLLKEKTTIPLIETRNFLRYIIFNLIIGNCDAHGKNYSLLFQGNTIQLAPIYDTVSTIIYPDLTRKLSMKVGKHYEFKKINSEDFVLLAGQLNLKPKTILDCYFETIEKIEKNFDKVKNDSALIGHEKTIEIIEKNILRID</sequence>
<comment type="caution">
    <text evidence="6">The sequence shown here is derived from an EMBL/GenBank/DDBJ whole genome shotgun (WGS) entry which is preliminary data.</text>
</comment>
<dbReference type="NCBIfam" id="TIGR03071">
    <property type="entry name" value="couple_hipA"/>
    <property type="match status" value="1"/>
</dbReference>
<evidence type="ECO:0000313" key="6">
    <source>
        <dbReference type="EMBL" id="PJJ41141.1"/>
    </source>
</evidence>
<evidence type="ECO:0000259" key="4">
    <source>
        <dbReference type="Pfam" id="PF07804"/>
    </source>
</evidence>
<reference evidence="6 7" key="1">
    <citation type="submission" date="2017-11" db="EMBL/GenBank/DDBJ databases">
        <title>Animal gut microbial communities from fecal samples from Wisconsin, USA.</title>
        <authorList>
            <person name="Neumann A."/>
        </authorList>
    </citation>
    <scope>NUCLEOTIDE SEQUENCE [LARGE SCALE GENOMIC DNA]</scope>
    <source>
        <strain evidence="6 7">UWS3</strain>
    </source>
</reference>
<evidence type="ECO:0000313" key="7">
    <source>
        <dbReference type="Proteomes" id="UP000231134"/>
    </source>
</evidence>
<dbReference type="Gene3D" id="1.10.1070.20">
    <property type="match status" value="1"/>
</dbReference>
<dbReference type="RefSeq" id="WP_100425142.1">
    <property type="nucleotide sequence ID" value="NZ_PGEX01000001.1"/>
</dbReference>
<proteinExistence type="inferred from homology"/>
<dbReference type="CDD" id="cd17793">
    <property type="entry name" value="HipA"/>
    <property type="match status" value="1"/>
</dbReference>
<keyword evidence="7" id="KW-1185">Reference proteome</keyword>
<feature type="domain" description="HipA N-terminal subdomain 1" evidence="5">
    <location>
        <begin position="3"/>
        <end position="100"/>
    </location>
</feature>
<dbReference type="Proteomes" id="UP000231134">
    <property type="component" value="Unassembled WGS sequence"/>
</dbReference>
<accession>A0A2M9A5Z9</accession>
<evidence type="ECO:0000256" key="3">
    <source>
        <dbReference type="ARBA" id="ARBA00022777"/>
    </source>
</evidence>
<dbReference type="GO" id="GO:0004674">
    <property type="term" value="F:protein serine/threonine kinase activity"/>
    <property type="evidence" value="ECO:0007669"/>
    <property type="project" value="TreeGrafter"/>
</dbReference>
<dbReference type="InterPro" id="IPR017508">
    <property type="entry name" value="HipA_N1"/>
</dbReference>
<dbReference type="Pfam" id="PF07804">
    <property type="entry name" value="HipA_C"/>
    <property type="match status" value="1"/>
</dbReference>
<keyword evidence="3 6" id="KW-0418">Kinase</keyword>
<feature type="domain" description="HipA-like C-terminal" evidence="4">
    <location>
        <begin position="149"/>
        <end position="381"/>
    </location>
</feature>
<dbReference type="GO" id="GO:0005829">
    <property type="term" value="C:cytosol"/>
    <property type="evidence" value="ECO:0007669"/>
    <property type="project" value="TreeGrafter"/>
</dbReference>
<name>A0A2M9A5Z9_9BACT</name>
<comment type="similarity">
    <text evidence="1">Belongs to the HipA Ser/Thr kinase family.</text>
</comment>
<dbReference type="PANTHER" id="PTHR37419">
    <property type="entry name" value="SERINE/THREONINE-PROTEIN KINASE TOXIN HIPA"/>
    <property type="match status" value="1"/>
</dbReference>
<organism evidence="6 7">
    <name type="scientific">Hallerella succinigenes</name>
    <dbReference type="NCBI Taxonomy" id="1896222"/>
    <lineage>
        <taxon>Bacteria</taxon>
        <taxon>Pseudomonadati</taxon>
        <taxon>Fibrobacterota</taxon>
        <taxon>Fibrobacteria</taxon>
        <taxon>Fibrobacterales</taxon>
        <taxon>Fibrobacteraceae</taxon>
        <taxon>Hallerella</taxon>
    </lineage>
</organism>
<evidence type="ECO:0000259" key="5">
    <source>
        <dbReference type="Pfam" id="PF13657"/>
    </source>
</evidence>